<evidence type="ECO:0000313" key="5">
    <source>
        <dbReference type="Proteomes" id="UP000268372"/>
    </source>
</evidence>
<dbReference type="InterPro" id="IPR026444">
    <property type="entry name" value="Secre_tail"/>
</dbReference>
<dbReference type="Gene3D" id="2.60.40.3080">
    <property type="match status" value="1"/>
</dbReference>
<dbReference type="Proteomes" id="UP000268372">
    <property type="component" value="Unassembled WGS sequence"/>
</dbReference>
<evidence type="ECO:0000256" key="2">
    <source>
        <dbReference type="SAM" id="SignalP"/>
    </source>
</evidence>
<evidence type="ECO:0000313" key="4">
    <source>
        <dbReference type="EMBL" id="RRA93297.1"/>
    </source>
</evidence>
<keyword evidence="5" id="KW-1185">Reference proteome</keyword>
<dbReference type="Pfam" id="PF18962">
    <property type="entry name" value="Por_Secre_tail"/>
    <property type="match status" value="1"/>
</dbReference>
<sequence length="328" mass="36428">MKKNILLITCFFITQFGIAQVLLNEDFNSYASGHLNTNYTGTTAGQGNWITERHANASATAMVTPETGKGYVLSFTTTGTFSNEYVNIKQNTGVISALWNNRTAGNNVLKFEYEVFGTGFFIAEGGLLSGIGNFINLRFISSSDYRIEAYTQSSGITNVILKSYTSATFPNNTWHKVEIFFDYNAKKAYYYIPNLNLFRADNILSIKLQDNIFLYVSGLKIGSVVKYDNIKLTALPSVPSYILSANEIVSAKFNMYPNPATNMVNITNSENMLVEQVTVYDSTGKQLTTQSFNNQTEVQLNVEDLASGTYMLHIQTNAGLAVKKLVKK</sequence>
<dbReference type="EMBL" id="RQTJ01000023">
    <property type="protein sequence ID" value="RRA93297.1"/>
    <property type="molecule type" value="Genomic_DNA"/>
</dbReference>
<reference evidence="4 5" key="1">
    <citation type="submission" date="2018-11" db="EMBL/GenBank/DDBJ databases">
        <title>Flavobacterium sp. nov., YIM 102796 draft genome.</title>
        <authorList>
            <person name="Li G."/>
            <person name="Jiang Y."/>
        </authorList>
    </citation>
    <scope>NUCLEOTIDE SEQUENCE [LARGE SCALE GENOMIC DNA]</scope>
    <source>
        <strain evidence="4 5">YIM 102796</strain>
    </source>
</reference>
<dbReference type="OrthoDB" id="849076at2"/>
<feature type="domain" description="Secretion system C-terminal sorting" evidence="3">
    <location>
        <begin position="255"/>
        <end position="326"/>
    </location>
</feature>
<keyword evidence="1 2" id="KW-0732">Signal</keyword>
<evidence type="ECO:0000259" key="3">
    <source>
        <dbReference type="Pfam" id="PF18962"/>
    </source>
</evidence>
<dbReference type="AlphaFoldDB" id="A0A3P1AWW0"/>
<protein>
    <submittedName>
        <fullName evidence="4">T9SS C-terminal target domain-containing protein</fullName>
    </submittedName>
</protein>
<proteinExistence type="predicted"/>
<comment type="caution">
    <text evidence="4">The sequence shown here is derived from an EMBL/GenBank/DDBJ whole genome shotgun (WGS) entry which is preliminary data.</text>
</comment>
<feature type="signal peptide" evidence="2">
    <location>
        <begin position="1"/>
        <end position="19"/>
    </location>
</feature>
<feature type="chain" id="PRO_5017934448" evidence="2">
    <location>
        <begin position="20"/>
        <end position="328"/>
    </location>
</feature>
<accession>A0A3P1AWW0</accession>
<dbReference type="NCBIfam" id="TIGR04183">
    <property type="entry name" value="Por_Secre_tail"/>
    <property type="match status" value="1"/>
</dbReference>
<dbReference type="RefSeq" id="WP_124899818.1">
    <property type="nucleotide sequence ID" value="NZ_RQTJ01000023.1"/>
</dbReference>
<organism evidence="4 5">
    <name type="scientific">Paenimyroides viscosum</name>
    <dbReference type="NCBI Taxonomy" id="2488729"/>
    <lineage>
        <taxon>Bacteria</taxon>
        <taxon>Pseudomonadati</taxon>
        <taxon>Bacteroidota</taxon>
        <taxon>Flavobacteriia</taxon>
        <taxon>Flavobacteriales</taxon>
        <taxon>Flavobacteriaceae</taxon>
        <taxon>Paenimyroides</taxon>
    </lineage>
</organism>
<gene>
    <name evidence="4" type="ORF">EG242_10395</name>
</gene>
<evidence type="ECO:0000256" key="1">
    <source>
        <dbReference type="ARBA" id="ARBA00022729"/>
    </source>
</evidence>
<name>A0A3P1AWW0_9FLAO</name>